<organism evidence="1 2">
    <name type="scientific">Holothuria leucospilota</name>
    <name type="common">Black long sea cucumber</name>
    <name type="synonym">Mertensiothuria leucospilota</name>
    <dbReference type="NCBI Taxonomy" id="206669"/>
    <lineage>
        <taxon>Eukaryota</taxon>
        <taxon>Metazoa</taxon>
        <taxon>Echinodermata</taxon>
        <taxon>Eleutherozoa</taxon>
        <taxon>Echinozoa</taxon>
        <taxon>Holothuroidea</taxon>
        <taxon>Aspidochirotacea</taxon>
        <taxon>Aspidochirotida</taxon>
        <taxon>Holothuriidae</taxon>
        <taxon>Holothuria</taxon>
    </lineage>
</organism>
<comment type="caution">
    <text evidence="1">The sequence shown here is derived from an EMBL/GenBank/DDBJ whole genome shotgun (WGS) entry which is preliminary data.</text>
</comment>
<dbReference type="AlphaFoldDB" id="A0A9Q1HAX0"/>
<name>A0A9Q1HAX0_HOLLE</name>
<reference evidence="1" key="1">
    <citation type="submission" date="2021-10" db="EMBL/GenBank/DDBJ databases">
        <title>Tropical sea cucumber genome reveals ecological adaptation and Cuvierian tubules defense mechanism.</title>
        <authorList>
            <person name="Chen T."/>
        </authorList>
    </citation>
    <scope>NUCLEOTIDE SEQUENCE</scope>
    <source>
        <strain evidence="1">Nanhai2018</strain>
        <tissue evidence="1">Muscle</tissue>
    </source>
</reference>
<dbReference type="Proteomes" id="UP001152320">
    <property type="component" value="Chromosome 7"/>
</dbReference>
<proteinExistence type="predicted"/>
<evidence type="ECO:0000313" key="1">
    <source>
        <dbReference type="EMBL" id="KAJ8039374.1"/>
    </source>
</evidence>
<protein>
    <submittedName>
        <fullName evidence="1">Uncharacterized protein</fullName>
    </submittedName>
</protein>
<gene>
    <name evidence="1" type="ORF">HOLleu_17067</name>
</gene>
<dbReference type="EMBL" id="JAIZAY010000007">
    <property type="protein sequence ID" value="KAJ8039374.1"/>
    <property type="molecule type" value="Genomic_DNA"/>
</dbReference>
<accession>A0A9Q1HAX0</accession>
<keyword evidence="2" id="KW-1185">Reference proteome</keyword>
<evidence type="ECO:0000313" key="2">
    <source>
        <dbReference type="Proteomes" id="UP001152320"/>
    </source>
</evidence>
<dbReference type="OrthoDB" id="6496131at2759"/>
<sequence>MALIGKVGEYDSSCEDLSSYEERLEQFFLANGVKTDRRVAVFLSVIGAKTYGLLKSLIMPDKPSEKTYDELITVLKKTLDS</sequence>